<gene>
    <name evidence="1" type="ORF">GCM10007170_45470</name>
</gene>
<comment type="caution">
    <text evidence="1">The sequence shown here is derived from an EMBL/GenBank/DDBJ whole genome shotgun (WGS) entry which is preliminary data.</text>
</comment>
<proteinExistence type="predicted"/>
<accession>A0ABQ2B366</accession>
<dbReference type="EMBL" id="BMFW01000053">
    <property type="protein sequence ID" value="GGI02836.1"/>
    <property type="molecule type" value="Genomic_DNA"/>
</dbReference>
<dbReference type="Proteomes" id="UP000643279">
    <property type="component" value="Unassembled WGS sequence"/>
</dbReference>
<organism evidence="1 2">
    <name type="scientific">Arthrobacter liuii</name>
    <dbReference type="NCBI Taxonomy" id="1476996"/>
    <lineage>
        <taxon>Bacteria</taxon>
        <taxon>Bacillati</taxon>
        <taxon>Actinomycetota</taxon>
        <taxon>Actinomycetes</taxon>
        <taxon>Micrococcales</taxon>
        <taxon>Micrococcaceae</taxon>
        <taxon>Arthrobacter</taxon>
    </lineage>
</organism>
<evidence type="ECO:0000313" key="2">
    <source>
        <dbReference type="Proteomes" id="UP000643279"/>
    </source>
</evidence>
<keyword evidence="2" id="KW-1185">Reference proteome</keyword>
<name>A0ABQ2B366_9MICC</name>
<protein>
    <submittedName>
        <fullName evidence="1">Uncharacterized protein</fullName>
    </submittedName>
</protein>
<reference evidence="2" key="1">
    <citation type="journal article" date="2019" name="Int. J. Syst. Evol. Microbiol.">
        <title>The Global Catalogue of Microorganisms (GCM) 10K type strain sequencing project: providing services to taxonomists for standard genome sequencing and annotation.</title>
        <authorList>
            <consortium name="The Broad Institute Genomics Platform"/>
            <consortium name="The Broad Institute Genome Sequencing Center for Infectious Disease"/>
            <person name="Wu L."/>
            <person name="Ma J."/>
        </authorList>
    </citation>
    <scope>NUCLEOTIDE SEQUENCE [LARGE SCALE GENOMIC DNA]</scope>
    <source>
        <strain evidence="2">CGMCC 1.12778</strain>
    </source>
</reference>
<sequence length="113" mass="11545">MGVTLSAVLAACSGPGRPITEAASESPSPIAPGVPAMLYTHCGIKELRVDDMFFLAEIPLDGGGGNPPQGWGNPYQAGTVTVSGSNAIFRDDKGHVITFVARPGATGFLNICS</sequence>
<evidence type="ECO:0000313" key="1">
    <source>
        <dbReference type="EMBL" id="GGI02836.1"/>
    </source>
</evidence>